<dbReference type="Proteomes" id="UP000644115">
    <property type="component" value="Unassembled WGS sequence"/>
</dbReference>
<evidence type="ECO:0000256" key="10">
    <source>
        <dbReference type="ARBA" id="ARBA00023136"/>
    </source>
</evidence>
<dbReference type="Pfam" id="PF02163">
    <property type="entry name" value="Peptidase_M50"/>
    <property type="match status" value="1"/>
</dbReference>
<feature type="transmembrane region" description="Helical" evidence="11">
    <location>
        <begin position="308"/>
        <end position="325"/>
    </location>
</feature>
<dbReference type="EMBL" id="JACRWC010000103">
    <property type="protein sequence ID" value="MBC5999946.1"/>
    <property type="molecule type" value="Genomic_DNA"/>
</dbReference>
<accession>A0A923ND02</accession>
<proteinExistence type="inferred from homology"/>
<comment type="cofactor">
    <cofactor evidence="1 11">
        <name>Zn(2+)</name>
        <dbReference type="ChEBI" id="CHEBI:29105"/>
    </cofactor>
</comment>
<keyword evidence="9 11" id="KW-0482">Metalloprotease</keyword>
<dbReference type="CDD" id="cd23081">
    <property type="entry name" value="cpPDZ_EcRseP-like"/>
    <property type="match status" value="1"/>
</dbReference>
<dbReference type="RefSeq" id="WP_249287314.1">
    <property type="nucleotide sequence ID" value="NZ_JACRWC010000103.1"/>
</dbReference>
<dbReference type="GO" id="GO:0016020">
    <property type="term" value="C:membrane"/>
    <property type="evidence" value="ECO:0007669"/>
    <property type="project" value="UniProtKB-SubCell"/>
</dbReference>
<comment type="caution">
    <text evidence="13">The sequence shown here is derived from an EMBL/GenBank/DDBJ whole genome shotgun (WGS) entry which is preliminary data.</text>
</comment>
<keyword evidence="4" id="KW-0645">Protease</keyword>
<dbReference type="GO" id="GO:0004222">
    <property type="term" value="F:metalloendopeptidase activity"/>
    <property type="evidence" value="ECO:0007669"/>
    <property type="project" value="InterPro"/>
</dbReference>
<comment type="similarity">
    <text evidence="3 11">Belongs to the peptidase M50B family.</text>
</comment>
<dbReference type="InterPro" id="IPR036034">
    <property type="entry name" value="PDZ_sf"/>
</dbReference>
<evidence type="ECO:0000256" key="1">
    <source>
        <dbReference type="ARBA" id="ARBA00001947"/>
    </source>
</evidence>
<dbReference type="Gene3D" id="2.30.42.10">
    <property type="match status" value="1"/>
</dbReference>
<evidence type="ECO:0000313" key="14">
    <source>
        <dbReference type="Proteomes" id="UP000644115"/>
    </source>
</evidence>
<keyword evidence="7 11" id="KW-0862">Zinc</keyword>
<dbReference type="SUPFAM" id="SSF50156">
    <property type="entry name" value="PDZ domain-like"/>
    <property type="match status" value="1"/>
</dbReference>
<feature type="transmembrane region" description="Helical" evidence="11">
    <location>
        <begin position="256"/>
        <end position="277"/>
    </location>
</feature>
<dbReference type="CDD" id="cd06163">
    <property type="entry name" value="S2P-M50_PDZ_RseP-like"/>
    <property type="match status" value="1"/>
</dbReference>
<dbReference type="NCBIfam" id="TIGR00054">
    <property type="entry name" value="RIP metalloprotease RseP"/>
    <property type="match status" value="1"/>
</dbReference>
<keyword evidence="14" id="KW-1185">Reference proteome</keyword>
<dbReference type="SMART" id="SM00228">
    <property type="entry name" value="PDZ"/>
    <property type="match status" value="1"/>
</dbReference>
<dbReference type="InterPro" id="IPR041489">
    <property type="entry name" value="PDZ_6"/>
</dbReference>
<dbReference type="PROSITE" id="PS50106">
    <property type="entry name" value="PDZ"/>
    <property type="match status" value="1"/>
</dbReference>
<feature type="domain" description="PDZ" evidence="12">
    <location>
        <begin position="120"/>
        <end position="148"/>
    </location>
</feature>
<dbReference type="PANTHER" id="PTHR42837:SF2">
    <property type="entry name" value="MEMBRANE METALLOPROTEASE ARASP2, CHLOROPLASTIC-RELATED"/>
    <property type="match status" value="1"/>
</dbReference>
<keyword evidence="8 11" id="KW-1133">Transmembrane helix</keyword>
<evidence type="ECO:0000259" key="12">
    <source>
        <dbReference type="PROSITE" id="PS50106"/>
    </source>
</evidence>
<reference evidence="13" key="1">
    <citation type="submission" date="2020-08" db="EMBL/GenBank/DDBJ databases">
        <authorList>
            <person name="Liu C."/>
            <person name="Sun Q."/>
        </authorList>
    </citation>
    <scope>NUCLEOTIDE SEQUENCE</scope>
    <source>
        <strain evidence="13">BX16</strain>
    </source>
</reference>
<dbReference type="InterPro" id="IPR001478">
    <property type="entry name" value="PDZ"/>
</dbReference>
<dbReference type="AlphaFoldDB" id="A0A923ND02"/>
<evidence type="ECO:0000313" key="13">
    <source>
        <dbReference type="EMBL" id="MBC5999946.1"/>
    </source>
</evidence>
<dbReference type="Pfam" id="PF17820">
    <property type="entry name" value="PDZ_6"/>
    <property type="match status" value="1"/>
</dbReference>
<dbReference type="InterPro" id="IPR008915">
    <property type="entry name" value="Peptidase_M50"/>
</dbReference>
<keyword evidence="11" id="KW-0479">Metal-binding</keyword>
<comment type="subcellular location">
    <subcellularLocation>
        <location evidence="2">Membrane</location>
        <topology evidence="2">Multi-pass membrane protein</topology>
    </subcellularLocation>
</comment>
<dbReference type="GO" id="GO:0006508">
    <property type="term" value="P:proteolysis"/>
    <property type="evidence" value="ECO:0007669"/>
    <property type="project" value="UniProtKB-KW"/>
</dbReference>
<evidence type="ECO:0000256" key="5">
    <source>
        <dbReference type="ARBA" id="ARBA00022692"/>
    </source>
</evidence>
<evidence type="ECO:0000256" key="11">
    <source>
        <dbReference type="RuleBase" id="RU362031"/>
    </source>
</evidence>
<keyword evidence="6 11" id="KW-0378">Hydrolase</keyword>
<evidence type="ECO:0000256" key="3">
    <source>
        <dbReference type="ARBA" id="ARBA00007931"/>
    </source>
</evidence>
<name>A0A923ND02_9FIRM</name>
<evidence type="ECO:0000256" key="2">
    <source>
        <dbReference type="ARBA" id="ARBA00004141"/>
    </source>
</evidence>
<sequence length="337" mass="37160">MTIIYAILIFCLLIFVHEFGHFIAAKACGVKVNEFAIGMGPAFFKKQKGETQYSLRIFPIGGFCAMEGEDEDSEDERAFNNKPAWQRACVLAAGPFMNLLTAMLLLVVIATWAGQPTTTINKVIDGSPAYEAGLQKGDEILGIDGKKIDEWNDLLTVVGQTKNDTVSFELDRDGKKMTIQSRVEYDEQAQRNKVGVSPVFKHSLAEGTVNGVKNTGKMTVMMYDILKKLVTGEVSVKELSGPVGIVYAVNDSAKAGVIYVIYLSALLSLNLAIMNLLPLPALDGGRLLFLVIRKFTGKRMTDEMEGKVHFVGIMLLLLLMVYVTWNDIVRFVVPIFS</sequence>
<organism evidence="13 14">
    <name type="scientific">Lentihominibacter faecis</name>
    <dbReference type="NCBI Taxonomy" id="2764712"/>
    <lineage>
        <taxon>Bacteria</taxon>
        <taxon>Bacillati</taxon>
        <taxon>Bacillota</taxon>
        <taxon>Clostridia</taxon>
        <taxon>Peptostreptococcales</taxon>
        <taxon>Anaerovoracaceae</taxon>
        <taxon>Lentihominibacter</taxon>
    </lineage>
</organism>
<evidence type="ECO:0000256" key="4">
    <source>
        <dbReference type="ARBA" id="ARBA00022670"/>
    </source>
</evidence>
<dbReference type="EC" id="3.4.24.-" evidence="11"/>
<evidence type="ECO:0000256" key="9">
    <source>
        <dbReference type="ARBA" id="ARBA00023049"/>
    </source>
</evidence>
<evidence type="ECO:0000256" key="8">
    <source>
        <dbReference type="ARBA" id="ARBA00022989"/>
    </source>
</evidence>
<dbReference type="InterPro" id="IPR004387">
    <property type="entry name" value="Pept_M50_Zn"/>
</dbReference>
<evidence type="ECO:0000256" key="7">
    <source>
        <dbReference type="ARBA" id="ARBA00022833"/>
    </source>
</evidence>
<dbReference type="GO" id="GO:0046872">
    <property type="term" value="F:metal ion binding"/>
    <property type="evidence" value="ECO:0007669"/>
    <property type="project" value="UniProtKB-KW"/>
</dbReference>
<evidence type="ECO:0000256" key="6">
    <source>
        <dbReference type="ARBA" id="ARBA00022801"/>
    </source>
</evidence>
<gene>
    <name evidence="13" type="primary">rseP</name>
    <name evidence="13" type="ORF">H8876_08035</name>
</gene>
<dbReference type="PANTHER" id="PTHR42837">
    <property type="entry name" value="REGULATOR OF SIGMA-E PROTEASE RSEP"/>
    <property type="match status" value="1"/>
</dbReference>
<protein>
    <recommendedName>
        <fullName evidence="11">Zinc metalloprotease</fullName>
        <ecNumber evidence="11">3.4.24.-</ecNumber>
    </recommendedName>
</protein>
<keyword evidence="10 11" id="KW-0472">Membrane</keyword>
<keyword evidence="5 11" id="KW-0812">Transmembrane</keyword>